<dbReference type="OrthoDB" id="243858at2"/>
<reference evidence="4" key="1">
    <citation type="submission" date="2011-02" db="EMBL/GenBank/DDBJ databases">
        <title>The complete genome of Planctomyces brasiliensis DSM 5305.</title>
        <authorList>
            <person name="Lucas S."/>
            <person name="Copeland A."/>
            <person name="Lapidus A."/>
            <person name="Bruce D."/>
            <person name="Goodwin L."/>
            <person name="Pitluck S."/>
            <person name="Kyrpides N."/>
            <person name="Mavromatis K."/>
            <person name="Pagani I."/>
            <person name="Ivanova N."/>
            <person name="Ovchinnikova G."/>
            <person name="Lu M."/>
            <person name="Detter J.C."/>
            <person name="Han C."/>
            <person name="Land M."/>
            <person name="Hauser L."/>
            <person name="Markowitz V."/>
            <person name="Cheng J.-F."/>
            <person name="Hugenholtz P."/>
            <person name="Woyke T."/>
            <person name="Wu D."/>
            <person name="Tindall B."/>
            <person name="Pomrenke H.G."/>
            <person name="Brambilla E."/>
            <person name="Klenk H.-P."/>
            <person name="Eisen J.A."/>
        </authorList>
    </citation>
    <scope>NUCLEOTIDE SEQUENCE [LARGE SCALE GENOMIC DNA]</scope>
    <source>
        <strain evidence="4">ATCC 49424 / DSM 5305 / JCM 21570 / NBRC 103401 / IFAM 1448</strain>
    </source>
</reference>
<accession>F0SJ82</accession>
<evidence type="ECO:0000313" key="3">
    <source>
        <dbReference type="EMBL" id="ADY58624.1"/>
    </source>
</evidence>
<feature type="region of interest" description="Disordered" evidence="1">
    <location>
        <begin position="145"/>
        <end position="172"/>
    </location>
</feature>
<dbReference type="STRING" id="756272.Plabr_1003"/>
<feature type="chain" id="PRO_5003256344" description="Glycoside hydrolase family 28" evidence="2">
    <location>
        <begin position="28"/>
        <end position="428"/>
    </location>
</feature>
<evidence type="ECO:0008006" key="5">
    <source>
        <dbReference type="Google" id="ProtNLM"/>
    </source>
</evidence>
<keyword evidence="2" id="KW-0732">Signal</keyword>
<dbReference type="EMBL" id="CP002546">
    <property type="protein sequence ID" value="ADY58624.1"/>
    <property type="molecule type" value="Genomic_DNA"/>
</dbReference>
<dbReference type="InterPro" id="IPR011050">
    <property type="entry name" value="Pectin_lyase_fold/virulence"/>
</dbReference>
<dbReference type="SUPFAM" id="SSF51126">
    <property type="entry name" value="Pectin lyase-like"/>
    <property type="match status" value="1"/>
</dbReference>
<feature type="signal peptide" evidence="2">
    <location>
        <begin position="1"/>
        <end position="27"/>
    </location>
</feature>
<gene>
    <name evidence="3" type="ordered locus">Plabr_1003</name>
</gene>
<dbReference type="HOGENOM" id="CLU_623818_0_0_0"/>
<evidence type="ECO:0000256" key="2">
    <source>
        <dbReference type="SAM" id="SignalP"/>
    </source>
</evidence>
<dbReference type="InterPro" id="IPR012334">
    <property type="entry name" value="Pectin_lyas_fold"/>
</dbReference>
<evidence type="ECO:0000256" key="1">
    <source>
        <dbReference type="SAM" id="MobiDB-lite"/>
    </source>
</evidence>
<dbReference type="AlphaFoldDB" id="F0SJ82"/>
<dbReference type="eggNOG" id="COG5434">
    <property type="taxonomic scope" value="Bacteria"/>
</dbReference>
<name>F0SJ82_RUBBR</name>
<dbReference type="Proteomes" id="UP000006860">
    <property type="component" value="Chromosome"/>
</dbReference>
<proteinExistence type="predicted"/>
<dbReference type="KEGG" id="pbs:Plabr_1003"/>
<keyword evidence="4" id="KW-1185">Reference proteome</keyword>
<organism evidence="3 4">
    <name type="scientific">Rubinisphaera brasiliensis (strain ATCC 49424 / DSM 5305 / JCM 21570 / IAM 15109 / NBRC 103401 / IFAM 1448)</name>
    <name type="common">Planctomyces brasiliensis</name>
    <dbReference type="NCBI Taxonomy" id="756272"/>
    <lineage>
        <taxon>Bacteria</taxon>
        <taxon>Pseudomonadati</taxon>
        <taxon>Planctomycetota</taxon>
        <taxon>Planctomycetia</taxon>
        <taxon>Planctomycetales</taxon>
        <taxon>Planctomycetaceae</taxon>
        <taxon>Rubinisphaera</taxon>
    </lineage>
</organism>
<protein>
    <recommendedName>
        <fullName evidence="5">Glycoside hydrolase family 28</fullName>
    </recommendedName>
</protein>
<sequence length="428" mass="46464">MPYSFPSGCRAAVAALALLLTSLPVLADEPSSADREFLTPNDFTGSDVERINQAIEFAAETGTRVVVPRWNLSADGKRDIWLLDSAILVRSNTVLEFDNCHVKLSDRCRDNFIRSHNCGLGITEIETIENVIIRGRGRVLLEGADRPRSTGDAAKTLGKRTYGSDAGKEGESQTGDWRNIGILLAHVKHFTIENLFMKDAHCWAISLERCAHGLVRDIEFDMTESRMIDGKKWPNLNQDGVDLRQGCRDITLENITGVTGDDLVALTNIVGDVPAGTDRSTMVSGTAFREGDDIRDIIIRNVRGHSHGGHHVVRLLNASGLKIHNVLIDGLIDTSPAGKPCKATLKIGDSNPVWGGVTPVGDTSRILINNVSSASRHTILIAGSLTDSVISNVIRNRSDGSPITYASGKDHIRNVQTSNLVQVQPAVE</sequence>
<dbReference type="Gene3D" id="2.160.20.10">
    <property type="entry name" value="Single-stranded right-handed beta-helix, Pectin lyase-like"/>
    <property type="match status" value="1"/>
</dbReference>
<dbReference type="RefSeq" id="WP_013627360.1">
    <property type="nucleotide sequence ID" value="NC_015174.1"/>
</dbReference>
<evidence type="ECO:0000313" key="4">
    <source>
        <dbReference type="Proteomes" id="UP000006860"/>
    </source>
</evidence>